<accession>A0A2N5XV52</accession>
<comment type="caution">
    <text evidence="1">The sequence shown here is derived from an EMBL/GenBank/DDBJ whole genome shotgun (WGS) entry which is preliminary data.</text>
</comment>
<protein>
    <submittedName>
        <fullName evidence="1">Uncharacterized protein</fullName>
    </submittedName>
</protein>
<name>A0A2N5XV52_9HYPH</name>
<gene>
    <name evidence="1" type="ORF">C0081_04550</name>
</gene>
<evidence type="ECO:0000313" key="2">
    <source>
        <dbReference type="Proteomes" id="UP000234881"/>
    </source>
</evidence>
<organism evidence="1 2">
    <name type="scientific">Cohaesibacter celericrescens</name>
    <dbReference type="NCBI Taxonomy" id="2067669"/>
    <lineage>
        <taxon>Bacteria</taxon>
        <taxon>Pseudomonadati</taxon>
        <taxon>Pseudomonadota</taxon>
        <taxon>Alphaproteobacteria</taxon>
        <taxon>Hyphomicrobiales</taxon>
        <taxon>Cohaesibacteraceae</taxon>
    </lineage>
</organism>
<sequence>MIKVPCKFQINGKSKNSQQFSKNERGNQAFVRQFERWVRDFGLIIQADDEPIDGDRARWVG</sequence>
<reference evidence="1 2" key="1">
    <citation type="submission" date="2018-01" db="EMBL/GenBank/DDBJ databases">
        <title>The draft genome sequence of Cohaesibacter sp. H1304.</title>
        <authorList>
            <person name="Wang N.-N."/>
            <person name="Du Z.-J."/>
        </authorList>
    </citation>
    <scope>NUCLEOTIDE SEQUENCE [LARGE SCALE GENOMIC DNA]</scope>
    <source>
        <strain evidence="1 2">H1304</strain>
    </source>
</reference>
<dbReference type="AlphaFoldDB" id="A0A2N5XV52"/>
<keyword evidence="2" id="KW-1185">Reference proteome</keyword>
<dbReference type="Proteomes" id="UP000234881">
    <property type="component" value="Unassembled WGS sequence"/>
</dbReference>
<proteinExistence type="predicted"/>
<evidence type="ECO:0000313" key="1">
    <source>
        <dbReference type="EMBL" id="PLW78369.1"/>
    </source>
</evidence>
<dbReference type="EMBL" id="PKUQ01000008">
    <property type="protein sequence ID" value="PLW78369.1"/>
    <property type="molecule type" value="Genomic_DNA"/>
</dbReference>